<feature type="region of interest" description="Disordered" evidence="1">
    <location>
        <begin position="72"/>
        <end position="93"/>
    </location>
</feature>
<dbReference type="InterPro" id="IPR001584">
    <property type="entry name" value="Integrase_cat-core"/>
</dbReference>
<dbReference type="InterPro" id="IPR041588">
    <property type="entry name" value="Integrase_H2C2"/>
</dbReference>
<dbReference type="OrthoDB" id="2273864at2759"/>
<accession>A0A0B7NA72</accession>
<dbReference type="Pfam" id="PF17921">
    <property type="entry name" value="Integrase_H2C2"/>
    <property type="match status" value="1"/>
</dbReference>
<dbReference type="InterPro" id="IPR012337">
    <property type="entry name" value="RNaseH-like_sf"/>
</dbReference>
<evidence type="ECO:0000313" key="3">
    <source>
        <dbReference type="EMBL" id="CEP11874.1"/>
    </source>
</evidence>
<dbReference type="PANTHER" id="PTHR37984:SF15">
    <property type="entry name" value="INTEGRASE CATALYTIC DOMAIN-CONTAINING PROTEIN"/>
    <property type="match status" value="1"/>
</dbReference>
<dbReference type="GO" id="GO:0015074">
    <property type="term" value="P:DNA integration"/>
    <property type="evidence" value="ECO:0007669"/>
    <property type="project" value="InterPro"/>
</dbReference>
<reference evidence="3 4" key="1">
    <citation type="submission" date="2014-09" db="EMBL/GenBank/DDBJ databases">
        <authorList>
            <person name="Ellenberger Sabrina"/>
        </authorList>
    </citation>
    <scope>NUCLEOTIDE SEQUENCE [LARGE SCALE GENOMIC DNA]</scope>
    <source>
        <strain evidence="3 4">CBS 412.66</strain>
    </source>
</reference>
<dbReference type="InterPro" id="IPR041577">
    <property type="entry name" value="RT_RNaseH_2"/>
</dbReference>
<name>A0A0B7NA72_9FUNG</name>
<protein>
    <recommendedName>
        <fullName evidence="2">Integrase catalytic domain-containing protein</fullName>
    </recommendedName>
</protein>
<dbReference type="EMBL" id="LN727106">
    <property type="protein sequence ID" value="CEP11874.1"/>
    <property type="molecule type" value="Genomic_DNA"/>
</dbReference>
<evidence type="ECO:0000313" key="4">
    <source>
        <dbReference type="Proteomes" id="UP000054107"/>
    </source>
</evidence>
<dbReference type="InterPro" id="IPR050951">
    <property type="entry name" value="Retrovirus_Pol_polyprotein"/>
</dbReference>
<dbReference type="GO" id="GO:0005634">
    <property type="term" value="C:nucleus"/>
    <property type="evidence" value="ECO:0007669"/>
    <property type="project" value="UniProtKB-ARBA"/>
</dbReference>
<dbReference type="Gene3D" id="1.10.340.70">
    <property type="match status" value="1"/>
</dbReference>
<dbReference type="SUPFAM" id="SSF56672">
    <property type="entry name" value="DNA/RNA polymerases"/>
    <property type="match status" value="1"/>
</dbReference>
<dbReference type="FunFam" id="3.30.420.10:FF:000032">
    <property type="entry name" value="Retrovirus-related Pol polyprotein from transposon 297-like Protein"/>
    <property type="match status" value="1"/>
</dbReference>
<evidence type="ECO:0000259" key="2">
    <source>
        <dbReference type="PROSITE" id="PS50994"/>
    </source>
</evidence>
<dbReference type="Pfam" id="PF00665">
    <property type="entry name" value="rve"/>
    <property type="match status" value="1"/>
</dbReference>
<dbReference type="Pfam" id="PF17919">
    <property type="entry name" value="RT_RNaseH_2"/>
    <property type="match status" value="1"/>
</dbReference>
<gene>
    <name evidence="3" type="primary">PARPA_05775.1 scaffold 19890</name>
</gene>
<dbReference type="SUPFAM" id="SSF53098">
    <property type="entry name" value="Ribonuclease H-like"/>
    <property type="match status" value="1"/>
</dbReference>
<dbReference type="Proteomes" id="UP000054107">
    <property type="component" value="Unassembled WGS sequence"/>
</dbReference>
<evidence type="ECO:0000256" key="1">
    <source>
        <dbReference type="SAM" id="MobiDB-lite"/>
    </source>
</evidence>
<dbReference type="PANTHER" id="PTHR37984">
    <property type="entry name" value="PROTEIN CBG26694"/>
    <property type="match status" value="1"/>
</dbReference>
<dbReference type="InterPro" id="IPR043502">
    <property type="entry name" value="DNA/RNA_pol_sf"/>
</dbReference>
<keyword evidence="4" id="KW-1185">Reference proteome</keyword>
<sequence>MRISSDPILRHYNPDLPCIIETDASDFALGDVCSQLNADDIAHPIAFYSWPKILGDYNFQIVYRPGKQNAAADALSRKDRPIEGESDSRKGTTPMVLLPPELFINSIQTSINLNQASSSLVQTIKMHLPTDKTFGLIVKAFEENKSKEENNDYYLQPGLLFYKNKSLCIPDSEEIKKIILEQCHDSPTAGYFGITKTYERVAREYYWPDLRSDIPEKPCTSIFMDFITQLPPSDNYTAICVIADRFTKKAIFLPTHNSIDAEGACDLLLQHLFCHYGFPADIVSDRGVTFTLKFTTSLLKIFNIKQNMSTAFHPQTDGQTERINSILEQYLRCYIKYHQSDWSKFLCIAQIACNPTKHSTTGVTPHFANYDYEPHFSLTLPHTTKGSSPATDRAKLVKQLHEELKYNIAVVPGNVN</sequence>
<dbReference type="GO" id="GO:0003676">
    <property type="term" value="F:nucleic acid binding"/>
    <property type="evidence" value="ECO:0007669"/>
    <property type="project" value="InterPro"/>
</dbReference>
<dbReference type="AlphaFoldDB" id="A0A0B7NA72"/>
<proteinExistence type="predicted"/>
<dbReference type="Gene3D" id="3.30.420.10">
    <property type="entry name" value="Ribonuclease H-like superfamily/Ribonuclease H"/>
    <property type="match status" value="1"/>
</dbReference>
<dbReference type="GO" id="GO:0003824">
    <property type="term" value="F:catalytic activity"/>
    <property type="evidence" value="ECO:0007669"/>
    <property type="project" value="UniProtKB-KW"/>
</dbReference>
<dbReference type="PROSITE" id="PS50994">
    <property type="entry name" value="INTEGRASE"/>
    <property type="match status" value="1"/>
</dbReference>
<dbReference type="InterPro" id="IPR036397">
    <property type="entry name" value="RNaseH_sf"/>
</dbReference>
<feature type="domain" description="Integrase catalytic" evidence="2">
    <location>
        <begin position="214"/>
        <end position="373"/>
    </location>
</feature>
<organism evidence="3 4">
    <name type="scientific">Parasitella parasitica</name>
    <dbReference type="NCBI Taxonomy" id="35722"/>
    <lineage>
        <taxon>Eukaryota</taxon>
        <taxon>Fungi</taxon>
        <taxon>Fungi incertae sedis</taxon>
        <taxon>Mucoromycota</taxon>
        <taxon>Mucoromycotina</taxon>
        <taxon>Mucoromycetes</taxon>
        <taxon>Mucorales</taxon>
        <taxon>Mucorineae</taxon>
        <taxon>Mucoraceae</taxon>
        <taxon>Parasitella</taxon>
    </lineage>
</organism>
<feature type="compositionally biased region" description="Basic and acidic residues" evidence="1">
    <location>
        <begin position="75"/>
        <end position="90"/>
    </location>
</feature>
<dbReference type="STRING" id="35722.A0A0B7NA72"/>